<comment type="caution">
    <text evidence="2">The sequence shown here is derived from an EMBL/GenBank/DDBJ whole genome shotgun (WGS) entry which is preliminary data.</text>
</comment>
<proteinExistence type="predicted"/>
<dbReference type="AlphaFoldDB" id="A0A8H7AIW3"/>
<gene>
    <name evidence="2" type="ORF">GJ744_007239</name>
</gene>
<dbReference type="EMBL" id="JAACFV010000035">
    <property type="protein sequence ID" value="KAF7509925.1"/>
    <property type="molecule type" value="Genomic_DNA"/>
</dbReference>
<evidence type="ECO:0000313" key="3">
    <source>
        <dbReference type="Proteomes" id="UP000606974"/>
    </source>
</evidence>
<keyword evidence="3" id="KW-1185">Reference proteome</keyword>
<feature type="compositionally biased region" description="Polar residues" evidence="1">
    <location>
        <begin position="39"/>
        <end position="50"/>
    </location>
</feature>
<sequence>MEVPPIPNTISDTIPLHPTPSQPHRSTPPSRKPPTSPTVLNASIHSLSDNTSPRPPTCSPRRPRSEASVYVLGAWYDGWDATPHAKPFDWVVMSWGVGDHRGCGGGYGAFQRERGARGRVDGYFAPGNKAGRGRGERGRVRGVERGAPEERLWAGSEAGVERAGSGQAVYALEAEDVSGWRDCEVESLWACGPAAAGCCAGCARGWPGGGALECVAWWGCG</sequence>
<protein>
    <submittedName>
        <fullName evidence="2">Uncharacterized protein</fullName>
    </submittedName>
</protein>
<accession>A0A8H7AIW3</accession>
<dbReference type="Proteomes" id="UP000606974">
    <property type="component" value="Unassembled WGS sequence"/>
</dbReference>
<reference evidence="2" key="1">
    <citation type="submission" date="2020-02" db="EMBL/GenBank/DDBJ databases">
        <authorList>
            <person name="Palmer J.M."/>
        </authorList>
    </citation>
    <scope>NUCLEOTIDE SEQUENCE</scope>
    <source>
        <strain evidence="2">EPUS1.4</strain>
        <tissue evidence="2">Thallus</tissue>
    </source>
</reference>
<name>A0A8H7AIW3_9EURO</name>
<evidence type="ECO:0000256" key="1">
    <source>
        <dbReference type="SAM" id="MobiDB-lite"/>
    </source>
</evidence>
<feature type="region of interest" description="Disordered" evidence="1">
    <location>
        <begin position="1"/>
        <end position="64"/>
    </location>
</feature>
<organism evidence="2 3">
    <name type="scientific">Endocarpon pusillum</name>
    <dbReference type="NCBI Taxonomy" id="364733"/>
    <lineage>
        <taxon>Eukaryota</taxon>
        <taxon>Fungi</taxon>
        <taxon>Dikarya</taxon>
        <taxon>Ascomycota</taxon>
        <taxon>Pezizomycotina</taxon>
        <taxon>Eurotiomycetes</taxon>
        <taxon>Chaetothyriomycetidae</taxon>
        <taxon>Verrucariales</taxon>
        <taxon>Verrucariaceae</taxon>
        <taxon>Endocarpon</taxon>
    </lineage>
</organism>
<evidence type="ECO:0000313" key="2">
    <source>
        <dbReference type="EMBL" id="KAF7509925.1"/>
    </source>
</evidence>